<keyword evidence="4" id="KW-0597">Phosphoprotein</keyword>
<comment type="subcellular location">
    <subcellularLocation>
        <location evidence="1">Nucleus</location>
    </subcellularLocation>
</comment>
<feature type="domain" description="Origin recognition complex subunit 3 winged helix C-terminal" evidence="12">
    <location>
        <begin position="645"/>
        <end position="749"/>
    </location>
</feature>
<dbReference type="InterPro" id="IPR045663">
    <property type="entry name" value="ORC3_ins"/>
</dbReference>
<dbReference type="EMBL" id="JACBAF010002287">
    <property type="protein sequence ID" value="KAF7158575.1"/>
    <property type="molecule type" value="Genomic_DNA"/>
</dbReference>
<dbReference type="InterPro" id="IPR045667">
    <property type="entry name" value="ORC3_N"/>
</dbReference>
<dbReference type="Pfam" id="PF07034">
    <property type="entry name" value="ORC3_N"/>
    <property type="match status" value="1"/>
</dbReference>
<evidence type="ECO:0000256" key="4">
    <source>
        <dbReference type="ARBA" id="ARBA00022553"/>
    </source>
</evidence>
<dbReference type="Pfam" id="PF18137">
    <property type="entry name" value="WHD_ORC"/>
    <property type="match status" value="1"/>
</dbReference>
<dbReference type="GO" id="GO:0031261">
    <property type="term" value="C:DNA replication preinitiation complex"/>
    <property type="evidence" value="ECO:0007669"/>
    <property type="project" value="TreeGrafter"/>
</dbReference>
<evidence type="ECO:0000256" key="7">
    <source>
        <dbReference type="ARBA" id="ARBA00023242"/>
    </source>
</evidence>
<dbReference type="PANTHER" id="PTHR12748">
    <property type="entry name" value="ORIGIN RECOGNITION COMPLEX SUBUNIT 3"/>
    <property type="match status" value="1"/>
</dbReference>
<comment type="subunit">
    <text evidence="8">Component of ORC, a complex composed of at least 6 subunits: ORC1, ORC2, ORC3, ORC4, ORC5 and ORC6. ORC is regulated in a cell-cycle dependent manner. It is sequentially assembled at the exit from anaphase of mitosis and disassembled as cells enter S phase.</text>
</comment>
<evidence type="ECO:0000256" key="2">
    <source>
        <dbReference type="ARBA" id="ARBA00010977"/>
    </source>
</evidence>
<dbReference type="InterPro" id="IPR040855">
    <property type="entry name" value="ORC_WH_C"/>
</dbReference>
<dbReference type="GO" id="GO:0005656">
    <property type="term" value="C:nuclear pre-replicative complex"/>
    <property type="evidence" value="ECO:0007669"/>
    <property type="project" value="TreeGrafter"/>
</dbReference>
<evidence type="ECO:0000256" key="3">
    <source>
        <dbReference type="ARBA" id="ARBA00019085"/>
    </source>
</evidence>
<comment type="function">
    <text evidence="9">Component of the origin recognition complex (ORC) that binds origins of replication. DNA-binding is ATP-dependent. The specific DNA sequences that define origins of replication have not been identified yet. ORC is required to assemble the pre-replication complex necessary to initiate DNA replication. Binds histone H3 and H4 trimethylation marks H3K9me3, H3K27me3 and H4K20me3.</text>
</comment>
<dbReference type="InterPro" id="IPR020795">
    <property type="entry name" value="ORC3"/>
</dbReference>
<evidence type="ECO:0000259" key="13">
    <source>
        <dbReference type="Pfam" id="PF19675"/>
    </source>
</evidence>
<evidence type="ECO:0000313" key="15">
    <source>
        <dbReference type="EMBL" id="KAF7158575.1"/>
    </source>
</evidence>
<keyword evidence="7" id="KW-0539">Nucleus</keyword>
<dbReference type="AlphaFoldDB" id="A0A8H6UCZ3"/>
<dbReference type="Proteomes" id="UP000662466">
    <property type="component" value="Unassembled WGS sequence"/>
</dbReference>
<dbReference type="GO" id="GO:0003688">
    <property type="term" value="F:DNA replication origin binding"/>
    <property type="evidence" value="ECO:0007669"/>
    <property type="project" value="TreeGrafter"/>
</dbReference>
<protein>
    <recommendedName>
        <fullName evidence="3">Origin recognition complex subunit 3</fullName>
    </recommendedName>
</protein>
<feature type="domain" description="Origin recognition complex subunit 3 insertion" evidence="13">
    <location>
        <begin position="416"/>
        <end position="631"/>
    </location>
</feature>
<dbReference type="Proteomes" id="UP000630445">
    <property type="component" value="Unassembled WGS sequence"/>
</dbReference>
<dbReference type="EMBL" id="JACBAD010002093">
    <property type="protein sequence ID" value="KAF7117229.1"/>
    <property type="molecule type" value="Genomic_DNA"/>
</dbReference>
<comment type="similarity">
    <text evidence="2">Belongs to the ORC3 family.</text>
</comment>
<sequence length="752" mass="85512">MDNGSMRILKLRGERATITRFGLVADVKVRRGARGSPLLFSRAVEPVFFHEGFVMDTDHIETDALGPFKDGSNSQGVYIYKPSNQNKSHGERPSKRRKVQSGRKTEIDTAYPFVPLLNGDEPESAVKLRYETYQQLWSEQEAKTQEILVDIDSDVYERVSSFVRSTSFETYKGCIPAALVTVGSNVSSLGRLLARLNDQLTATGEGGVVVLESGDTPNLKTTLKNIIRAAVTNTEGNDGYQKLLTDREGPRLLAYDLDLLSDYVKRKGVKKMVLAFRDSEAFDPTILTDLLLLLNSWLDRIPFTLLFGISTSVELFEGRLPRSTVALLRGKYFEIHEASNCVDRIYERLQADPSGRFWLGRNITAVLFERSNDYFQTPEAFSRVIKYSYMTHFFANPLSVLLANDLPGTLPNGPLCEAIRNLPSFRGYCEHLLEVESFEQAHRLLEDDEFLFQETLRHLRSGQQKMRDIFQTVRWIQSCRRTLNLTKRTDISELSIRALAGELLNSSSVEDTMKILKSLDSKRLGDMLASLPDGLTKGQEFQQIKKDLDALLQGYQGAEPLRSEYDSRHSTMTAAVVQQRVKLSKGKTKVSKHSVDYTRIIDRFYALLEAYLSETLLRPQDLFLHEVFFLDMRNPLKETFTPRPRFAIERALSNPFDYLISTSESTETKLSTKQPATAILYQLYLESGSLVNIYDIWQAFYAVFESEQGDSCDERMIMTMFYRGLSELKAFGLVKSSRKKIDHVTKSAWMGL</sequence>
<evidence type="ECO:0000256" key="8">
    <source>
        <dbReference type="ARBA" id="ARBA00026084"/>
    </source>
</evidence>
<keyword evidence="5" id="KW-0235">DNA replication</keyword>
<name>A0A8H6UCZ3_9EURO</name>
<evidence type="ECO:0000256" key="5">
    <source>
        <dbReference type="ARBA" id="ARBA00022705"/>
    </source>
</evidence>
<dbReference type="GO" id="GO:0006270">
    <property type="term" value="P:DNA replication initiation"/>
    <property type="evidence" value="ECO:0007669"/>
    <property type="project" value="TreeGrafter"/>
</dbReference>
<evidence type="ECO:0000313" key="16">
    <source>
        <dbReference type="Proteomes" id="UP000630445"/>
    </source>
</evidence>
<gene>
    <name evidence="14" type="ORF">CNMCM5793_005985</name>
    <name evidence="15" type="ORF">CNMCM6106_005347</name>
</gene>
<organism evidence="14 16">
    <name type="scientific">Aspergillus hiratsukae</name>
    <dbReference type="NCBI Taxonomy" id="1194566"/>
    <lineage>
        <taxon>Eukaryota</taxon>
        <taxon>Fungi</taxon>
        <taxon>Dikarya</taxon>
        <taxon>Ascomycota</taxon>
        <taxon>Pezizomycotina</taxon>
        <taxon>Eurotiomycetes</taxon>
        <taxon>Eurotiomycetidae</taxon>
        <taxon>Eurotiales</taxon>
        <taxon>Aspergillaceae</taxon>
        <taxon>Aspergillus</taxon>
        <taxon>Aspergillus subgen. Fumigati</taxon>
    </lineage>
</organism>
<evidence type="ECO:0000256" key="6">
    <source>
        <dbReference type="ARBA" id="ARBA00023125"/>
    </source>
</evidence>
<evidence type="ECO:0000313" key="14">
    <source>
        <dbReference type="EMBL" id="KAF7117229.1"/>
    </source>
</evidence>
<dbReference type="CDD" id="cd20704">
    <property type="entry name" value="Orc3"/>
    <property type="match status" value="1"/>
</dbReference>
<dbReference type="Pfam" id="PF19675">
    <property type="entry name" value="ORC3_ins"/>
    <property type="match status" value="1"/>
</dbReference>
<evidence type="ECO:0000256" key="1">
    <source>
        <dbReference type="ARBA" id="ARBA00004123"/>
    </source>
</evidence>
<dbReference type="PANTHER" id="PTHR12748:SF0">
    <property type="entry name" value="ORIGIN RECOGNITION COMPLEX SUBUNIT 3"/>
    <property type="match status" value="1"/>
</dbReference>
<dbReference type="OrthoDB" id="10265211at2759"/>
<feature type="region of interest" description="Disordered" evidence="10">
    <location>
        <begin position="82"/>
        <end position="104"/>
    </location>
</feature>
<evidence type="ECO:0000256" key="10">
    <source>
        <dbReference type="SAM" id="MobiDB-lite"/>
    </source>
</evidence>
<evidence type="ECO:0000256" key="9">
    <source>
        <dbReference type="ARBA" id="ARBA00045241"/>
    </source>
</evidence>
<proteinExistence type="inferred from homology"/>
<accession>A0A8H6UCZ3</accession>
<dbReference type="GO" id="GO:0005664">
    <property type="term" value="C:nuclear origin of replication recognition complex"/>
    <property type="evidence" value="ECO:0007669"/>
    <property type="project" value="InterPro"/>
</dbReference>
<feature type="domain" description="Origin recognition complex subunit 3 N-terminal" evidence="11">
    <location>
        <begin position="72"/>
        <end position="401"/>
    </location>
</feature>
<comment type="caution">
    <text evidence="14">The sequence shown here is derived from an EMBL/GenBank/DDBJ whole genome shotgun (WGS) entry which is preliminary data.</text>
</comment>
<keyword evidence="6" id="KW-0238">DNA-binding</keyword>
<evidence type="ECO:0000259" key="11">
    <source>
        <dbReference type="Pfam" id="PF07034"/>
    </source>
</evidence>
<reference evidence="14" key="1">
    <citation type="submission" date="2020-06" db="EMBL/GenBank/DDBJ databases">
        <title>Draft genome sequences of strains closely related to Aspergillus parafelis and Aspergillus hiratsukae.</title>
        <authorList>
            <person name="Dos Santos R.A.C."/>
            <person name="Rivero-Menendez O."/>
            <person name="Steenwyk J.L."/>
            <person name="Mead M.E."/>
            <person name="Goldman G.H."/>
            <person name="Alastruey-Izquierdo A."/>
            <person name="Rokas A."/>
        </authorList>
    </citation>
    <scope>NUCLEOTIDE SEQUENCE</scope>
    <source>
        <strain evidence="14">CNM-CM5793</strain>
        <strain evidence="15">CNM-CM6106</strain>
    </source>
</reference>
<keyword evidence="16" id="KW-1185">Reference proteome</keyword>
<evidence type="ECO:0000259" key="12">
    <source>
        <dbReference type="Pfam" id="PF18137"/>
    </source>
</evidence>